<dbReference type="PROSITE" id="PS51688">
    <property type="entry name" value="ICA"/>
    <property type="match status" value="1"/>
</dbReference>
<dbReference type="Pfam" id="PF13884">
    <property type="entry name" value="Peptidase_S74"/>
    <property type="match status" value="1"/>
</dbReference>
<evidence type="ECO:0000259" key="1">
    <source>
        <dbReference type="PROSITE" id="PS51688"/>
    </source>
</evidence>
<dbReference type="RefSeq" id="WP_021706817.1">
    <property type="nucleotide sequence ID" value="NZ_BATJ01000020.1"/>
</dbReference>
<feature type="domain" description="Peptidase S74" evidence="1">
    <location>
        <begin position="229"/>
        <end position="299"/>
    </location>
</feature>
<dbReference type="Pfam" id="PF25688">
    <property type="entry name" value="P22_gp7"/>
    <property type="match status" value="1"/>
</dbReference>
<keyword evidence="3" id="KW-1185">Reference proteome</keyword>
<dbReference type="InterPro" id="IPR057916">
    <property type="entry name" value="P22_gp7"/>
</dbReference>
<comment type="caution">
    <text evidence="2">The sequence shown here is derived from an EMBL/GenBank/DDBJ whole genome shotgun (WGS) entry which is preliminary data.</text>
</comment>
<sequence length="299" mass="30940">MGDVFDKVGGALGADGAGGLLGISHDPGDFLGTQAARKAANTSADLGYRTLGMQQDWLDYIKNEFEPYSEVGQLALGKQKGLLSTLQGMSGPDYKSASLSPEFKQMQKEAQYSLLNAAEATGGLGSTATGNALGASSGALLSQLANHKYAQDYQKNYDYFNALGALSGRGLQGSQGLGTFGGSTLSGMASTMSGIGTGMLNSAASQQNMASGVLGGLASAAPALISAFSDIRLKKNIKATGEYTERGNEIYTWDWNDKGEKLGLSGSGRGVIADHAEQVTPDAVSTDKTGYKVVNYARV</sequence>
<accession>U3BGR8</accession>
<dbReference type="eggNOG" id="ENOG502Z90E">
    <property type="taxonomic scope" value="Bacteria"/>
</dbReference>
<proteinExistence type="predicted"/>
<evidence type="ECO:0000313" key="2">
    <source>
        <dbReference type="EMBL" id="GAD68849.1"/>
    </source>
</evidence>
<reference evidence="2 3" key="1">
    <citation type="submission" date="2013-09" db="EMBL/GenBank/DDBJ databases">
        <title>Whole genome shotgun sequence of Vibrio proteolyticus NBRC 13287.</title>
        <authorList>
            <person name="Isaki S."/>
            <person name="Hosoyama A."/>
            <person name="Numata M."/>
            <person name="Hashimoto M."/>
            <person name="Hosoyama Y."/>
            <person name="Tsuchikane K."/>
            <person name="Noguchi M."/>
            <person name="Hirakata S."/>
            <person name="Ichikawa N."/>
            <person name="Ohji S."/>
            <person name="Yamazoe A."/>
            <person name="Fujita N."/>
        </authorList>
    </citation>
    <scope>NUCLEOTIDE SEQUENCE [LARGE SCALE GENOMIC DNA]</scope>
    <source>
        <strain evidence="2 3">NBRC 13287</strain>
    </source>
</reference>
<dbReference type="EMBL" id="BATJ01000020">
    <property type="protein sequence ID" value="GAD68849.1"/>
    <property type="molecule type" value="Genomic_DNA"/>
</dbReference>
<name>U3BGR8_VIBPR</name>
<evidence type="ECO:0000313" key="3">
    <source>
        <dbReference type="Proteomes" id="UP000016570"/>
    </source>
</evidence>
<dbReference type="AlphaFoldDB" id="U3BGR8"/>
<protein>
    <recommendedName>
        <fullName evidence="1">Peptidase S74 domain-containing protein</fullName>
    </recommendedName>
</protein>
<gene>
    <name evidence="2" type="ORF">VPR01S_20_00290</name>
</gene>
<dbReference type="InterPro" id="IPR030392">
    <property type="entry name" value="S74_ICA"/>
</dbReference>
<organism evidence="2 3">
    <name type="scientific">Vibrio proteolyticus NBRC 13287</name>
    <dbReference type="NCBI Taxonomy" id="1219065"/>
    <lineage>
        <taxon>Bacteria</taxon>
        <taxon>Pseudomonadati</taxon>
        <taxon>Pseudomonadota</taxon>
        <taxon>Gammaproteobacteria</taxon>
        <taxon>Vibrionales</taxon>
        <taxon>Vibrionaceae</taxon>
        <taxon>Vibrio</taxon>
    </lineage>
</organism>
<dbReference type="Proteomes" id="UP000016570">
    <property type="component" value="Unassembled WGS sequence"/>
</dbReference>
<dbReference type="STRING" id="1219065.VPR01S_20_00290"/>